<feature type="region of interest" description="Disordered" evidence="1">
    <location>
        <begin position="82"/>
        <end position="115"/>
    </location>
</feature>
<dbReference type="Gene3D" id="3.20.20.80">
    <property type="entry name" value="Glycosidases"/>
    <property type="match status" value="1"/>
</dbReference>
<evidence type="ECO:0000256" key="1">
    <source>
        <dbReference type="SAM" id="MobiDB-lite"/>
    </source>
</evidence>
<evidence type="ECO:0000313" key="2">
    <source>
        <dbReference type="EMBL" id="NJP44748.1"/>
    </source>
</evidence>
<sequence length="115" mass="11578">MGQDSGTLADYRSQVLDDAALDAPRPGGVTLYTNLVEGGSPAPLAGMFSPADWGSGTVDFTTTLNQYPGAALAWACTCPTPPRAAATSRCARSSAAPTPTSPRSSPRSTAATSTG</sequence>
<keyword evidence="3" id="KW-1185">Reference proteome</keyword>
<gene>
    <name evidence="2" type="ORF">HCN08_15290</name>
</gene>
<dbReference type="EMBL" id="JAATEJ010000010">
    <property type="protein sequence ID" value="NJP44748.1"/>
    <property type="molecule type" value="Genomic_DNA"/>
</dbReference>
<name>A0ABX0ZLK5_9ACTN</name>
<dbReference type="Proteomes" id="UP000734511">
    <property type="component" value="Unassembled WGS sequence"/>
</dbReference>
<comment type="caution">
    <text evidence="2">The sequence shown here is derived from an EMBL/GenBank/DDBJ whole genome shotgun (WGS) entry which is preliminary data.</text>
</comment>
<proteinExistence type="predicted"/>
<accession>A0ABX0ZLK5</accession>
<organism evidence="2 3">
    <name type="scientific">Actinacidiphila epipremni</name>
    <dbReference type="NCBI Taxonomy" id="2053013"/>
    <lineage>
        <taxon>Bacteria</taxon>
        <taxon>Bacillati</taxon>
        <taxon>Actinomycetota</taxon>
        <taxon>Actinomycetes</taxon>
        <taxon>Kitasatosporales</taxon>
        <taxon>Streptomycetaceae</taxon>
        <taxon>Actinacidiphila</taxon>
    </lineage>
</organism>
<evidence type="ECO:0000313" key="3">
    <source>
        <dbReference type="Proteomes" id="UP000734511"/>
    </source>
</evidence>
<dbReference type="RefSeq" id="WP_167983601.1">
    <property type="nucleotide sequence ID" value="NZ_JAATEJ010000010.1"/>
</dbReference>
<reference evidence="2 3" key="1">
    <citation type="submission" date="2020-03" db="EMBL/GenBank/DDBJ databases">
        <title>WGS of actinomycetes isolated from Thailand.</title>
        <authorList>
            <person name="Thawai C."/>
        </authorList>
    </citation>
    <scope>NUCLEOTIDE SEQUENCE [LARGE SCALE GENOMIC DNA]</scope>
    <source>
        <strain evidence="2 3">PRB2-1</strain>
    </source>
</reference>
<protein>
    <submittedName>
        <fullName evidence="2">Uncharacterized protein</fullName>
    </submittedName>
</protein>